<dbReference type="Proteomes" id="UP001054252">
    <property type="component" value="Unassembled WGS sequence"/>
</dbReference>
<protein>
    <submittedName>
        <fullName evidence="2">Uncharacterized protein</fullName>
    </submittedName>
</protein>
<name>A0AAV5MXN4_9ROSI</name>
<evidence type="ECO:0000256" key="1">
    <source>
        <dbReference type="SAM" id="MobiDB-lite"/>
    </source>
</evidence>
<dbReference type="EMBL" id="BPVZ01001419">
    <property type="protein sequence ID" value="GKV53476.1"/>
    <property type="molecule type" value="Genomic_DNA"/>
</dbReference>
<organism evidence="2 3">
    <name type="scientific">Rubroshorea leprosula</name>
    <dbReference type="NCBI Taxonomy" id="152421"/>
    <lineage>
        <taxon>Eukaryota</taxon>
        <taxon>Viridiplantae</taxon>
        <taxon>Streptophyta</taxon>
        <taxon>Embryophyta</taxon>
        <taxon>Tracheophyta</taxon>
        <taxon>Spermatophyta</taxon>
        <taxon>Magnoliopsida</taxon>
        <taxon>eudicotyledons</taxon>
        <taxon>Gunneridae</taxon>
        <taxon>Pentapetalae</taxon>
        <taxon>rosids</taxon>
        <taxon>malvids</taxon>
        <taxon>Malvales</taxon>
        <taxon>Dipterocarpaceae</taxon>
        <taxon>Rubroshorea</taxon>
    </lineage>
</organism>
<accession>A0AAV5MXN4</accession>
<feature type="compositionally biased region" description="Basic and acidic residues" evidence="1">
    <location>
        <begin position="42"/>
        <end position="59"/>
    </location>
</feature>
<evidence type="ECO:0000313" key="3">
    <source>
        <dbReference type="Proteomes" id="UP001054252"/>
    </source>
</evidence>
<proteinExistence type="predicted"/>
<comment type="caution">
    <text evidence="2">The sequence shown here is derived from an EMBL/GenBank/DDBJ whole genome shotgun (WGS) entry which is preliminary data.</text>
</comment>
<feature type="region of interest" description="Disordered" evidence="1">
    <location>
        <begin position="1"/>
        <end position="59"/>
    </location>
</feature>
<sequence>MVKNARIMRRSRPCNLIKRHAPESKSAPGRGSGDENQGAARRNGDEKLRRRSEEEKRETLLQLIIWGPN</sequence>
<evidence type="ECO:0000313" key="2">
    <source>
        <dbReference type="EMBL" id="GKV53476.1"/>
    </source>
</evidence>
<dbReference type="AlphaFoldDB" id="A0AAV5MXN4"/>
<reference evidence="2 3" key="1">
    <citation type="journal article" date="2021" name="Commun. Biol.">
        <title>The genome of Shorea leprosula (Dipterocarpaceae) highlights the ecological relevance of drought in aseasonal tropical rainforests.</title>
        <authorList>
            <person name="Ng K.K.S."/>
            <person name="Kobayashi M.J."/>
            <person name="Fawcett J.A."/>
            <person name="Hatakeyama M."/>
            <person name="Paape T."/>
            <person name="Ng C.H."/>
            <person name="Ang C.C."/>
            <person name="Tnah L.H."/>
            <person name="Lee C.T."/>
            <person name="Nishiyama T."/>
            <person name="Sese J."/>
            <person name="O'Brien M.J."/>
            <person name="Copetti D."/>
            <person name="Mohd Noor M.I."/>
            <person name="Ong R.C."/>
            <person name="Putra M."/>
            <person name="Sireger I.Z."/>
            <person name="Indrioko S."/>
            <person name="Kosugi Y."/>
            <person name="Izuno A."/>
            <person name="Isagi Y."/>
            <person name="Lee S.L."/>
            <person name="Shimizu K.K."/>
        </authorList>
    </citation>
    <scope>NUCLEOTIDE SEQUENCE [LARGE SCALE GENOMIC DNA]</scope>
    <source>
        <strain evidence="2">214</strain>
    </source>
</reference>
<feature type="compositionally biased region" description="Basic residues" evidence="1">
    <location>
        <begin position="1"/>
        <end position="12"/>
    </location>
</feature>
<gene>
    <name evidence="2" type="ORF">SLEP1_g59998</name>
</gene>
<keyword evidence="3" id="KW-1185">Reference proteome</keyword>